<reference evidence="2" key="1">
    <citation type="submission" date="2022-07" db="EMBL/GenBank/DDBJ databases">
        <title>Genome Sequence of Physisporinus lineatus.</title>
        <authorList>
            <person name="Buettner E."/>
        </authorList>
    </citation>
    <scope>NUCLEOTIDE SEQUENCE</scope>
    <source>
        <strain evidence="2">VT162</strain>
    </source>
</reference>
<sequence length="290" mass="33353">MLALFSVFGERRFELERLHQSFRNVLNDKKLANHIRSATKRRDPTIQKLTKTYNTLVAEIETLIRSGGAPRGARAPRPIAREGLFTLDVDNAIWEDDGPDDISTALWHCNEDVRRGIRYLLQQDRCIEEKKQLQKERSAIQHWFVEEWRSTQMALEASRDDPPLQYQLLKYATKLRRLCVHWRDQLTCIPPDRPLGNDWGISEVEYTEEVAAGSTNAFDIPDEVEDDVDEGDGVSEDDEEGAALMEELETHGSIINTDRSPSRRLQTIRITDSTSPSPDLNLSPRKRSRK</sequence>
<dbReference type="Proteomes" id="UP001212997">
    <property type="component" value="Unassembled WGS sequence"/>
</dbReference>
<evidence type="ECO:0000256" key="1">
    <source>
        <dbReference type="SAM" id="MobiDB-lite"/>
    </source>
</evidence>
<keyword evidence="3" id="KW-1185">Reference proteome</keyword>
<evidence type="ECO:0000313" key="2">
    <source>
        <dbReference type="EMBL" id="KAJ3473064.1"/>
    </source>
</evidence>
<feature type="region of interest" description="Disordered" evidence="1">
    <location>
        <begin position="222"/>
        <end position="290"/>
    </location>
</feature>
<comment type="caution">
    <text evidence="2">The sequence shown here is derived from an EMBL/GenBank/DDBJ whole genome shotgun (WGS) entry which is preliminary data.</text>
</comment>
<protein>
    <submittedName>
        <fullName evidence="2">Uncharacterized protein</fullName>
    </submittedName>
</protein>
<feature type="compositionally biased region" description="Polar residues" evidence="1">
    <location>
        <begin position="253"/>
        <end position="280"/>
    </location>
</feature>
<gene>
    <name evidence="2" type="ORF">NLI96_g13150</name>
</gene>
<dbReference type="PANTHER" id="PTHR33096:SF1">
    <property type="entry name" value="CXC1-LIKE CYSTEINE CLUSTER ASSOCIATED WITH KDZ TRANSPOSASES DOMAIN-CONTAINING PROTEIN"/>
    <property type="match status" value="1"/>
</dbReference>
<organism evidence="2 3">
    <name type="scientific">Meripilus lineatus</name>
    <dbReference type="NCBI Taxonomy" id="2056292"/>
    <lineage>
        <taxon>Eukaryota</taxon>
        <taxon>Fungi</taxon>
        <taxon>Dikarya</taxon>
        <taxon>Basidiomycota</taxon>
        <taxon>Agaricomycotina</taxon>
        <taxon>Agaricomycetes</taxon>
        <taxon>Polyporales</taxon>
        <taxon>Meripilaceae</taxon>
        <taxon>Meripilus</taxon>
    </lineage>
</organism>
<dbReference type="EMBL" id="JANAWD010001585">
    <property type="protein sequence ID" value="KAJ3473064.1"/>
    <property type="molecule type" value="Genomic_DNA"/>
</dbReference>
<feature type="compositionally biased region" description="Acidic residues" evidence="1">
    <location>
        <begin position="222"/>
        <end position="241"/>
    </location>
</feature>
<accession>A0AAD5UNV9</accession>
<name>A0AAD5UNV9_9APHY</name>
<dbReference type="PANTHER" id="PTHR33096">
    <property type="entry name" value="CXC2 DOMAIN-CONTAINING PROTEIN"/>
    <property type="match status" value="1"/>
</dbReference>
<dbReference type="AlphaFoldDB" id="A0AAD5UNV9"/>
<evidence type="ECO:0000313" key="3">
    <source>
        <dbReference type="Proteomes" id="UP001212997"/>
    </source>
</evidence>
<proteinExistence type="predicted"/>